<feature type="domain" description="Signal transduction histidine kinase internal region" evidence="3">
    <location>
        <begin position="167"/>
        <end position="247"/>
    </location>
</feature>
<dbReference type="EMBL" id="CP032707">
    <property type="protein sequence ID" value="AYG96018.1"/>
    <property type="molecule type" value="Genomic_DNA"/>
</dbReference>
<feature type="transmembrane region" description="Helical" evidence="2">
    <location>
        <begin position="45"/>
        <end position="66"/>
    </location>
</feature>
<reference evidence="4 5" key="1">
    <citation type="submission" date="2018-10" db="EMBL/GenBank/DDBJ databases">
        <title>Complete genome sequence of Brevundimonas naejangsanensis BRV3.</title>
        <authorList>
            <person name="Berrios L."/>
            <person name="Ely B."/>
        </authorList>
    </citation>
    <scope>NUCLEOTIDE SEQUENCE [LARGE SCALE GENOMIC DNA]</scope>
    <source>
        <strain evidence="4 5">BRV3</strain>
    </source>
</reference>
<dbReference type="PANTHER" id="PTHR34220">
    <property type="entry name" value="SENSOR HISTIDINE KINASE YPDA"/>
    <property type="match status" value="1"/>
</dbReference>
<evidence type="ECO:0000256" key="2">
    <source>
        <dbReference type="SAM" id="Phobius"/>
    </source>
</evidence>
<evidence type="ECO:0000256" key="1">
    <source>
        <dbReference type="SAM" id="MobiDB-lite"/>
    </source>
</evidence>
<dbReference type="GO" id="GO:0000155">
    <property type="term" value="F:phosphorelay sensor kinase activity"/>
    <property type="evidence" value="ECO:0007669"/>
    <property type="project" value="InterPro"/>
</dbReference>
<keyword evidence="2" id="KW-0812">Transmembrane</keyword>
<dbReference type="InterPro" id="IPR036890">
    <property type="entry name" value="HATPase_C_sf"/>
</dbReference>
<dbReference type="Proteomes" id="UP000276984">
    <property type="component" value="Chromosome"/>
</dbReference>
<dbReference type="PANTHER" id="PTHR34220:SF7">
    <property type="entry name" value="SENSOR HISTIDINE KINASE YPDA"/>
    <property type="match status" value="1"/>
</dbReference>
<feature type="transmembrane region" description="Helical" evidence="2">
    <location>
        <begin position="123"/>
        <end position="143"/>
    </location>
</feature>
<feature type="compositionally biased region" description="Polar residues" evidence="1">
    <location>
        <begin position="299"/>
        <end position="308"/>
    </location>
</feature>
<feature type="region of interest" description="Disordered" evidence="1">
    <location>
        <begin position="299"/>
        <end position="325"/>
    </location>
</feature>
<keyword evidence="2" id="KW-0472">Membrane</keyword>
<organism evidence="4 5">
    <name type="scientific">Brevundimonas naejangsanensis</name>
    <dbReference type="NCBI Taxonomy" id="588932"/>
    <lineage>
        <taxon>Bacteria</taxon>
        <taxon>Pseudomonadati</taxon>
        <taxon>Pseudomonadota</taxon>
        <taxon>Alphaproteobacteria</taxon>
        <taxon>Caulobacterales</taxon>
        <taxon>Caulobacteraceae</taxon>
        <taxon>Brevundimonas</taxon>
    </lineage>
</organism>
<accession>A0A494RHW1</accession>
<evidence type="ECO:0000313" key="5">
    <source>
        <dbReference type="Proteomes" id="UP000276984"/>
    </source>
</evidence>
<feature type="transmembrane region" description="Helical" evidence="2">
    <location>
        <begin position="12"/>
        <end position="33"/>
    </location>
</feature>
<dbReference type="Pfam" id="PF06580">
    <property type="entry name" value="His_kinase"/>
    <property type="match status" value="1"/>
</dbReference>
<gene>
    <name evidence="4" type="ORF">D8I30_13145</name>
</gene>
<keyword evidence="2" id="KW-1133">Transmembrane helix</keyword>
<keyword evidence="5" id="KW-1185">Reference proteome</keyword>
<dbReference type="RefSeq" id="WP_121483150.1">
    <property type="nucleotide sequence ID" value="NZ_CP032707.1"/>
</dbReference>
<protein>
    <recommendedName>
        <fullName evidence="3">Signal transduction histidine kinase internal region domain-containing protein</fullName>
    </recommendedName>
</protein>
<dbReference type="InterPro" id="IPR050640">
    <property type="entry name" value="Bact_2-comp_sensor_kinase"/>
</dbReference>
<dbReference type="OrthoDB" id="2514702at2"/>
<dbReference type="GO" id="GO:0016020">
    <property type="term" value="C:membrane"/>
    <property type="evidence" value="ECO:0007669"/>
    <property type="project" value="InterPro"/>
</dbReference>
<sequence>MSPSSRQIREALHGLRLSVVVWGFGYLLVALAMSVQGRASFPLALLSQLPLFLAGITVAVLVHRVFVWGRGCRVAVRWASMTAALLCATVAITAVDLGYHYWLGQTIVPAWREWASLFVPPRVFSVALLYLWTLCLSSTLFWTTDINEAARRQEARAIEAESAAHRAEAAALRLQLNPHFLFNTLNAIASLVVTRRNKDAEEMINRLADFLRASLASEPDGLVRLTEEIATVEAYLQIESVRFGDRMSVRIDLPEALAESLVPNFILQPLVENAVKHGVAGNAGATAIHVVAQQEGQSLSVRVMNQSDGPRRRSRPRAEPRPRSGIGLANIRQRLEILYGAAGALMTEAGPRTHVATVLLPLIRQEI</sequence>
<dbReference type="AlphaFoldDB" id="A0A494RHW1"/>
<dbReference type="Gene3D" id="3.30.565.10">
    <property type="entry name" value="Histidine kinase-like ATPase, C-terminal domain"/>
    <property type="match status" value="1"/>
</dbReference>
<feature type="transmembrane region" description="Helical" evidence="2">
    <location>
        <begin position="78"/>
        <end position="103"/>
    </location>
</feature>
<evidence type="ECO:0000259" key="3">
    <source>
        <dbReference type="Pfam" id="PF06580"/>
    </source>
</evidence>
<proteinExistence type="predicted"/>
<evidence type="ECO:0000313" key="4">
    <source>
        <dbReference type="EMBL" id="AYG96018.1"/>
    </source>
</evidence>
<dbReference type="SUPFAM" id="SSF55874">
    <property type="entry name" value="ATPase domain of HSP90 chaperone/DNA topoisomerase II/histidine kinase"/>
    <property type="match status" value="1"/>
</dbReference>
<dbReference type="InterPro" id="IPR010559">
    <property type="entry name" value="Sig_transdc_His_kin_internal"/>
</dbReference>
<name>A0A494RHW1_9CAUL</name>